<feature type="transmembrane region" description="Helical" evidence="1">
    <location>
        <begin position="12"/>
        <end position="29"/>
    </location>
</feature>
<proteinExistence type="predicted"/>
<keyword evidence="1" id="KW-1133">Transmembrane helix</keyword>
<keyword evidence="1" id="KW-0812">Transmembrane</keyword>
<dbReference type="AlphaFoldDB" id="A0A845D979"/>
<accession>A0A845D979</accession>
<protein>
    <submittedName>
        <fullName evidence="2">Uncharacterized protein</fullName>
    </submittedName>
</protein>
<comment type="caution">
    <text evidence="2">The sequence shown here is derived from an EMBL/GenBank/DDBJ whole genome shotgun (WGS) entry which is preliminary data.</text>
</comment>
<feature type="transmembrane region" description="Helical" evidence="1">
    <location>
        <begin position="41"/>
        <end position="60"/>
    </location>
</feature>
<sequence>MSRFLGSFFTQNTFQWIVVVVVFVLLFFSDWYKTNNGLLNIVLWLFISAVVGFLCVYVLHSEFVREIVIRFKQGTREHGMRYVLYCARQGINAVWRFLKS</sequence>
<name>A0A845D979_9BACT</name>
<keyword evidence="1" id="KW-0472">Membrane</keyword>
<evidence type="ECO:0000313" key="3">
    <source>
        <dbReference type="Proteomes" id="UP000449092"/>
    </source>
</evidence>
<dbReference type="EMBL" id="VXOY01000009">
    <property type="protein sequence ID" value="MYE38052.1"/>
    <property type="molecule type" value="Genomic_DNA"/>
</dbReference>
<organism evidence="2 3">
    <name type="scientific">Candidatus Spechtbacteria bacterium SB0662_bin_43</name>
    <dbReference type="NCBI Taxonomy" id="2604897"/>
    <lineage>
        <taxon>Bacteria</taxon>
        <taxon>Candidatus Spechtiibacteriota</taxon>
    </lineage>
</organism>
<evidence type="ECO:0000313" key="2">
    <source>
        <dbReference type="EMBL" id="MYE38052.1"/>
    </source>
</evidence>
<dbReference type="Proteomes" id="UP000449092">
    <property type="component" value="Unassembled WGS sequence"/>
</dbReference>
<evidence type="ECO:0000256" key="1">
    <source>
        <dbReference type="SAM" id="Phobius"/>
    </source>
</evidence>
<gene>
    <name evidence="2" type="ORF">F4X82_00845</name>
</gene>
<reference evidence="2 3" key="1">
    <citation type="submission" date="2019-09" db="EMBL/GenBank/DDBJ databases">
        <title>Characterisation of the sponge microbiome using genome-centric metagenomics.</title>
        <authorList>
            <person name="Engelberts J.P."/>
            <person name="Robbins S.J."/>
            <person name="De Goeij J.M."/>
            <person name="Aranda M."/>
            <person name="Bell S.C."/>
            <person name="Webster N.S."/>
        </authorList>
    </citation>
    <scope>NUCLEOTIDE SEQUENCE [LARGE SCALE GENOMIC DNA]</scope>
    <source>
        <strain evidence="2">SB0662_bin_43</strain>
    </source>
</reference>